<feature type="transmembrane region" description="Helical" evidence="2">
    <location>
        <begin position="252"/>
        <end position="272"/>
    </location>
</feature>
<feature type="domain" description="Translocon Sec61/SecY plug" evidence="3">
    <location>
        <begin position="49"/>
        <end position="83"/>
    </location>
</feature>
<keyword evidence="2" id="KW-1133">Transmembrane helix</keyword>
<dbReference type="NCBIfam" id="TIGR00967">
    <property type="entry name" value="3a0501s007"/>
    <property type="match status" value="1"/>
</dbReference>
<dbReference type="Gene3D" id="1.10.3370.10">
    <property type="entry name" value="SecY subunit domain"/>
    <property type="match status" value="1"/>
</dbReference>
<dbReference type="PANTHER" id="PTHR10906">
    <property type="entry name" value="SECY/SEC61-ALPHA FAMILY MEMBER"/>
    <property type="match status" value="1"/>
</dbReference>
<feature type="transmembrane region" description="Helical" evidence="2">
    <location>
        <begin position="293"/>
        <end position="313"/>
    </location>
</feature>
<feature type="transmembrane region" description="Helical" evidence="2">
    <location>
        <begin position="128"/>
        <end position="148"/>
    </location>
</feature>
<protein>
    <recommendedName>
        <fullName evidence="3">Translocon Sec61/SecY plug domain-containing protein</fullName>
    </recommendedName>
</protein>
<comment type="similarity">
    <text evidence="1">Belongs to the SecY/SEC61-alpha family.</text>
</comment>
<dbReference type="GO" id="GO:0016020">
    <property type="term" value="C:membrane"/>
    <property type="evidence" value="ECO:0007669"/>
    <property type="project" value="InterPro"/>
</dbReference>
<evidence type="ECO:0000259" key="3">
    <source>
        <dbReference type="Pfam" id="PF10559"/>
    </source>
</evidence>
<accession>A0A7R9U700</accession>
<feature type="transmembrane region" description="Helical" evidence="2">
    <location>
        <begin position="429"/>
        <end position="447"/>
    </location>
</feature>
<dbReference type="Pfam" id="PF00344">
    <property type="entry name" value="SecY"/>
    <property type="match status" value="1"/>
</dbReference>
<gene>
    <name evidence="4" type="ORF">PPYR1160_LOCUS6283</name>
</gene>
<reference evidence="4" key="1">
    <citation type="submission" date="2021-01" db="EMBL/GenBank/DDBJ databases">
        <authorList>
            <person name="Corre E."/>
            <person name="Pelletier E."/>
            <person name="Niang G."/>
            <person name="Scheremetjew M."/>
            <person name="Finn R."/>
            <person name="Kale V."/>
            <person name="Holt S."/>
            <person name="Cochrane G."/>
            <person name="Meng A."/>
            <person name="Brown T."/>
            <person name="Cohen L."/>
        </authorList>
    </citation>
    <scope>NUCLEOTIDE SEQUENCE</scope>
    <source>
        <strain evidence="4">CCMP2078</strain>
    </source>
</reference>
<dbReference type="NCBIfam" id="NF006341">
    <property type="entry name" value="PRK08568.1-5"/>
    <property type="match status" value="1"/>
</dbReference>
<evidence type="ECO:0000313" key="4">
    <source>
        <dbReference type="EMBL" id="CAD8256791.1"/>
    </source>
</evidence>
<organism evidence="4">
    <name type="scientific">Pinguiococcus pyrenoidosus</name>
    <dbReference type="NCBI Taxonomy" id="172671"/>
    <lineage>
        <taxon>Eukaryota</taxon>
        <taxon>Sar</taxon>
        <taxon>Stramenopiles</taxon>
        <taxon>Ochrophyta</taxon>
        <taxon>Pinguiophyceae</taxon>
        <taxon>Pinguiochrysidales</taxon>
        <taxon>Pinguiochrysidaceae</taxon>
        <taxon>Pinguiococcus</taxon>
    </lineage>
</organism>
<dbReference type="AlphaFoldDB" id="A0A7R9U700"/>
<evidence type="ECO:0000256" key="1">
    <source>
        <dbReference type="RuleBase" id="RU004349"/>
    </source>
</evidence>
<dbReference type="FunFam" id="1.10.3370.10:FF:000009">
    <property type="entry name" value="Pretranslocation protein, alpha subunit, putative"/>
    <property type="match status" value="1"/>
</dbReference>
<feature type="transmembrane region" description="Helical" evidence="2">
    <location>
        <begin position="182"/>
        <end position="206"/>
    </location>
</feature>
<dbReference type="InterPro" id="IPR019561">
    <property type="entry name" value="Translocon_Sec61/SecY_plug_dom"/>
</dbReference>
<keyword evidence="2" id="KW-0812">Transmembrane</keyword>
<proteinExistence type="inferred from homology"/>
<dbReference type="Pfam" id="PF10559">
    <property type="entry name" value="Plug_translocon"/>
    <property type="match status" value="1"/>
</dbReference>
<dbReference type="GO" id="GO:0015031">
    <property type="term" value="P:protein transport"/>
    <property type="evidence" value="ECO:0007669"/>
    <property type="project" value="InterPro"/>
</dbReference>
<sequence>MGVIPAAFQMKSRVVDAIRPVMGVLPVVVPPERQLPFRDRVLWSVIVLFIFLVCSNLPLYGVPQNITSDPFYGLRVILATSRGTLMELGIMPLVTSNMLVQYLSGTRIISVDKNSAEDRRRLEGLQKLVSIGLTLLAAVAYTACGMYGDVGKLGTGNGVLIVLQLFIAGVVVLFLDEMLQKGYGVGSGTQLFMTVNVCETIIWKAFSPKSWETPRGNEFEGCVLAFFHLLISRSNKIMAVWDAFNRPYLPNLTQLIATALIFAAIIYFLCWRTALPIKYQRYRATENTYPIKLFYTGNMPIILQTCVLSNVYLVSQMVYRLYPENALIKLLGTWSTDSESAAMESGSVRATGGLIYYLSPPQSLMEAVFDPFRAVFYVTFVVTLCAIFAKTWIHVAGTSSTHVANYLRDNNMMVKGFRESTMKDKLSRYIPTHAVLGGMIIGVLTVLADFLGALGSGTGILMAVTLLYQYYEMTVKENQSSNQYATILS</sequence>
<dbReference type="InterPro" id="IPR002208">
    <property type="entry name" value="SecY/SEC61-alpha"/>
</dbReference>
<dbReference type="EMBL" id="HBEA01008166">
    <property type="protein sequence ID" value="CAD8256791.1"/>
    <property type="molecule type" value="Transcribed_RNA"/>
</dbReference>
<dbReference type="InterPro" id="IPR023201">
    <property type="entry name" value="SecY_dom_sf"/>
</dbReference>
<feature type="transmembrane region" description="Helical" evidence="2">
    <location>
        <begin position="154"/>
        <end position="175"/>
    </location>
</feature>
<evidence type="ECO:0000256" key="2">
    <source>
        <dbReference type="SAM" id="Phobius"/>
    </source>
</evidence>
<name>A0A7R9U700_9STRA</name>
<dbReference type="SUPFAM" id="SSF103491">
    <property type="entry name" value="Preprotein translocase SecY subunit"/>
    <property type="match status" value="1"/>
</dbReference>
<feature type="transmembrane region" description="Helical" evidence="2">
    <location>
        <begin position="453"/>
        <end position="471"/>
    </location>
</feature>
<feature type="transmembrane region" description="Helical" evidence="2">
    <location>
        <begin position="41"/>
        <end position="60"/>
    </location>
</feature>
<keyword evidence="2" id="KW-0472">Membrane</keyword>
<feature type="transmembrane region" description="Helical" evidence="2">
    <location>
        <begin position="374"/>
        <end position="393"/>
    </location>
</feature>
<dbReference type="PIRSF" id="PIRSF004557">
    <property type="entry name" value="SecY"/>
    <property type="match status" value="1"/>
</dbReference>